<protein>
    <submittedName>
        <fullName evidence="1">Uncharacterized protein</fullName>
    </submittedName>
</protein>
<proteinExistence type="predicted"/>
<accession>A0AAD9G8Y5</accession>
<keyword evidence="2" id="KW-1185">Reference proteome</keyword>
<dbReference type="Proteomes" id="UP001259832">
    <property type="component" value="Unassembled WGS sequence"/>
</dbReference>
<comment type="caution">
    <text evidence="1">The sequence shown here is derived from an EMBL/GenBank/DDBJ whole genome shotgun (WGS) entry which is preliminary data.</text>
</comment>
<reference evidence="1" key="1">
    <citation type="submission" date="2023-08" db="EMBL/GenBank/DDBJ databases">
        <title>Reference Genome Resource for the Citrus Pathogen Phytophthora citrophthora.</title>
        <authorList>
            <person name="Moller H."/>
            <person name="Coetzee B."/>
            <person name="Rose L.J."/>
            <person name="Van Niekerk J.M."/>
        </authorList>
    </citation>
    <scope>NUCLEOTIDE SEQUENCE</scope>
    <source>
        <strain evidence="1">STE-U-9442</strain>
    </source>
</reference>
<name>A0AAD9G8Y5_9STRA</name>
<sequence>MRRYKIFGCSGPKDVKKKDLSCVVVKVTEFVNHGVLVPPSRSPRGVCVRKMNEEAMKMASVSIALTVNLNALIDNYSLNYYNGLQLHCSEFRVKLQEGYFVQNGCFGRRDITCEKQSIWR</sequence>
<dbReference type="EMBL" id="JASMQC010000027">
    <property type="protein sequence ID" value="KAK1933945.1"/>
    <property type="molecule type" value="Genomic_DNA"/>
</dbReference>
<evidence type="ECO:0000313" key="1">
    <source>
        <dbReference type="EMBL" id="KAK1933945.1"/>
    </source>
</evidence>
<evidence type="ECO:0000313" key="2">
    <source>
        <dbReference type="Proteomes" id="UP001259832"/>
    </source>
</evidence>
<dbReference type="AlphaFoldDB" id="A0AAD9G8Y5"/>
<gene>
    <name evidence="1" type="ORF">P3T76_011705</name>
</gene>
<organism evidence="1 2">
    <name type="scientific">Phytophthora citrophthora</name>
    <dbReference type="NCBI Taxonomy" id="4793"/>
    <lineage>
        <taxon>Eukaryota</taxon>
        <taxon>Sar</taxon>
        <taxon>Stramenopiles</taxon>
        <taxon>Oomycota</taxon>
        <taxon>Peronosporomycetes</taxon>
        <taxon>Peronosporales</taxon>
        <taxon>Peronosporaceae</taxon>
        <taxon>Phytophthora</taxon>
    </lineage>
</organism>